<proteinExistence type="predicted"/>
<keyword evidence="1" id="KW-0812">Transmembrane</keyword>
<feature type="domain" description="Fatty acid desaturase" evidence="2">
    <location>
        <begin position="45"/>
        <end position="269"/>
    </location>
</feature>
<sequence length="294" mass="31676">MTAPCDPPVAAFTPSYALSLVKLAGFVVSVAALIWVVGTSDGPLLFAATLGLAVLFAHGLELQHEALHGIFLSGETANRLAGSLLGAPMLASFTDTRIRHLHHHRHVGTPADVFDRSCRDFTNRRAILLHIFDPARLTAFLQATFMLARGGCTGPFGAKSLARARTEHLALAALAIGLIVAGGLLAPRLLVFGWLVPAFLIAPPLHFLMTAPEHLGRDPASRDLTANTRSYRAPALWSYLVNYDNYHVEHHRYPALPFHRLPALHAQREASGRSGYGVALREVAAAIAACRRTG</sequence>
<dbReference type="EMBL" id="LAZR01000193">
    <property type="protein sequence ID" value="KKN82938.1"/>
    <property type="molecule type" value="Genomic_DNA"/>
</dbReference>
<evidence type="ECO:0000256" key="1">
    <source>
        <dbReference type="SAM" id="Phobius"/>
    </source>
</evidence>
<feature type="transmembrane region" description="Helical" evidence="1">
    <location>
        <begin position="16"/>
        <end position="37"/>
    </location>
</feature>
<dbReference type="PANTHER" id="PTHR12879:SF8">
    <property type="entry name" value="SPHINGOLIPID DELTA(4)-DESATURASE DES1"/>
    <property type="match status" value="1"/>
</dbReference>
<comment type="caution">
    <text evidence="3">The sequence shown here is derived from an EMBL/GenBank/DDBJ whole genome shotgun (WGS) entry which is preliminary data.</text>
</comment>
<dbReference type="InterPro" id="IPR005804">
    <property type="entry name" value="FA_desaturase_dom"/>
</dbReference>
<keyword evidence="1" id="KW-1133">Transmembrane helix</keyword>
<keyword evidence="1" id="KW-0472">Membrane</keyword>
<evidence type="ECO:0000259" key="2">
    <source>
        <dbReference type="Pfam" id="PF00487"/>
    </source>
</evidence>
<name>A0A0F9WVI3_9ZZZZ</name>
<accession>A0A0F9WVI3</accession>
<gene>
    <name evidence="3" type="ORF">LCGC14_0304780</name>
</gene>
<organism evidence="3">
    <name type="scientific">marine sediment metagenome</name>
    <dbReference type="NCBI Taxonomy" id="412755"/>
    <lineage>
        <taxon>unclassified sequences</taxon>
        <taxon>metagenomes</taxon>
        <taxon>ecological metagenomes</taxon>
    </lineage>
</organism>
<dbReference type="GO" id="GO:0046513">
    <property type="term" value="P:ceramide biosynthetic process"/>
    <property type="evidence" value="ECO:0007669"/>
    <property type="project" value="TreeGrafter"/>
</dbReference>
<feature type="transmembrane region" description="Helical" evidence="1">
    <location>
        <begin position="169"/>
        <end position="186"/>
    </location>
</feature>
<dbReference type="GO" id="GO:0016020">
    <property type="term" value="C:membrane"/>
    <property type="evidence" value="ECO:0007669"/>
    <property type="project" value="GOC"/>
</dbReference>
<reference evidence="3" key="1">
    <citation type="journal article" date="2015" name="Nature">
        <title>Complex archaea that bridge the gap between prokaryotes and eukaryotes.</title>
        <authorList>
            <person name="Spang A."/>
            <person name="Saw J.H."/>
            <person name="Jorgensen S.L."/>
            <person name="Zaremba-Niedzwiedzka K."/>
            <person name="Martijn J."/>
            <person name="Lind A.E."/>
            <person name="van Eijk R."/>
            <person name="Schleper C."/>
            <person name="Guy L."/>
            <person name="Ettema T.J."/>
        </authorList>
    </citation>
    <scope>NUCLEOTIDE SEQUENCE</scope>
</reference>
<dbReference type="Pfam" id="PF00487">
    <property type="entry name" value="FA_desaturase"/>
    <property type="match status" value="1"/>
</dbReference>
<dbReference type="GO" id="GO:0042284">
    <property type="term" value="F:sphingolipid delta-4 desaturase activity"/>
    <property type="evidence" value="ECO:0007669"/>
    <property type="project" value="TreeGrafter"/>
</dbReference>
<protein>
    <recommendedName>
        <fullName evidence="2">Fatty acid desaturase domain-containing protein</fullName>
    </recommendedName>
</protein>
<dbReference type="PANTHER" id="PTHR12879">
    <property type="entry name" value="SPHINGOLIPID DELTA 4 DESATURASE/C-4 HYDROXYLASE PROTEIN DES2"/>
    <property type="match status" value="1"/>
</dbReference>
<evidence type="ECO:0000313" key="3">
    <source>
        <dbReference type="EMBL" id="KKN82938.1"/>
    </source>
</evidence>
<dbReference type="AlphaFoldDB" id="A0A0F9WVI3"/>